<proteinExistence type="predicted"/>
<dbReference type="Gene3D" id="1.10.10.10">
    <property type="entry name" value="Winged helix-like DNA-binding domain superfamily/Winged helix DNA-binding domain"/>
    <property type="match status" value="1"/>
</dbReference>
<feature type="transmembrane region" description="Helical" evidence="1">
    <location>
        <begin position="38"/>
        <end position="56"/>
    </location>
</feature>
<dbReference type="PROSITE" id="PS51257">
    <property type="entry name" value="PROKAR_LIPOPROTEIN"/>
    <property type="match status" value="1"/>
</dbReference>
<keyword evidence="1" id="KW-1133">Transmembrane helix</keyword>
<dbReference type="AlphaFoldDB" id="A0ABD5UAE6"/>
<organism evidence="2 3">
    <name type="scientific">Halomarina ordinaria</name>
    <dbReference type="NCBI Taxonomy" id="3033939"/>
    <lineage>
        <taxon>Archaea</taxon>
        <taxon>Methanobacteriati</taxon>
        <taxon>Methanobacteriota</taxon>
        <taxon>Stenosarchaea group</taxon>
        <taxon>Halobacteria</taxon>
        <taxon>Halobacteriales</taxon>
        <taxon>Natronomonadaceae</taxon>
        <taxon>Halomarina</taxon>
    </lineage>
</organism>
<keyword evidence="1" id="KW-0812">Transmembrane</keyword>
<keyword evidence="3" id="KW-1185">Reference proteome</keyword>
<name>A0ABD5UAE6_9EURY</name>
<sequence length="238" mass="25861">MLGALLRTARERYTLRHLAGYAAVFGGCYVVFDLSTAGLLTFLYAFCIAELFVLVQETADAPPWKEKVGIGVVVLVGSAVMGYGIATGGEGARWFPVLTALAGCWLFLDAAYDRRHATPDDARGVDALDDADLDVDDMDYGEFMLHSTHWNLVMEELREEPKTVAELAAACDLTETRVREALAMAKAGDLVERRGERYAVDESKLGTGAFVRDTGRGLVGLPAKALRRLARPFGLLSP</sequence>
<protein>
    <submittedName>
        <fullName evidence="2">Winged helix-turn-helix domain-containing protein</fullName>
    </submittedName>
</protein>
<dbReference type="SUPFAM" id="SSF46785">
    <property type="entry name" value="Winged helix' DNA-binding domain"/>
    <property type="match status" value="1"/>
</dbReference>
<evidence type="ECO:0000313" key="2">
    <source>
        <dbReference type="EMBL" id="MFC6837338.1"/>
    </source>
</evidence>
<feature type="transmembrane region" description="Helical" evidence="1">
    <location>
        <begin position="68"/>
        <end position="86"/>
    </location>
</feature>
<dbReference type="InterPro" id="IPR036390">
    <property type="entry name" value="WH_DNA-bd_sf"/>
</dbReference>
<dbReference type="Proteomes" id="UP001596406">
    <property type="component" value="Unassembled WGS sequence"/>
</dbReference>
<gene>
    <name evidence="2" type="ORF">ACFQHK_12560</name>
</gene>
<feature type="transmembrane region" description="Helical" evidence="1">
    <location>
        <begin position="92"/>
        <end position="108"/>
    </location>
</feature>
<reference evidence="2 3" key="1">
    <citation type="journal article" date="2019" name="Int. J. Syst. Evol. Microbiol.">
        <title>The Global Catalogue of Microorganisms (GCM) 10K type strain sequencing project: providing services to taxonomists for standard genome sequencing and annotation.</title>
        <authorList>
            <consortium name="The Broad Institute Genomics Platform"/>
            <consortium name="The Broad Institute Genome Sequencing Center for Infectious Disease"/>
            <person name="Wu L."/>
            <person name="Ma J."/>
        </authorList>
    </citation>
    <scope>NUCLEOTIDE SEQUENCE [LARGE SCALE GENOMIC DNA]</scope>
    <source>
        <strain evidence="2 3">PSRA2</strain>
    </source>
</reference>
<keyword evidence="1" id="KW-0472">Membrane</keyword>
<dbReference type="EMBL" id="JBHSXM010000001">
    <property type="protein sequence ID" value="MFC6837338.1"/>
    <property type="molecule type" value="Genomic_DNA"/>
</dbReference>
<evidence type="ECO:0000256" key="1">
    <source>
        <dbReference type="SAM" id="Phobius"/>
    </source>
</evidence>
<dbReference type="RefSeq" id="WP_304449003.1">
    <property type="nucleotide sequence ID" value="NZ_JARRAH010000001.1"/>
</dbReference>
<feature type="transmembrane region" description="Helical" evidence="1">
    <location>
        <begin position="15"/>
        <end position="32"/>
    </location>
</feature>
<evidence type="ECO:0000313" key="3">
    <source>
        <dbReference type="Proteomes" id="UP001596406"/>
    </source>
</evidence>
<dbReference type="InterPro" id="IPR036388">
    <property type="entry name" value="WH-like_DNA-bd_sf"/>
</dbReference>
<comment type="caution">
    <text evidence="2">The sequence shown here is derived from an EMBL/GenBank/DDBJ whole genome shotgun (WGS) entry which is preliminary data.</text>
</comment>
<accession>A0ABD5UAE6</accession>